<proteinExistence type="predicted"/>
<dbReference type="EMBL" id="JAVREJ010000007">
    <property type="protein sequence ID" value="MDT0350259.1"/>
    <property type="molecule type" value="Genomic_DNA"/>
</dbReference>
<sequence length="111" mass="12220">MVAVRYAQVHGLRMAYREVGRGDPVVFLHGNPTSSYLWRDVLGRVEHRGRCLAPDLVGMGASDKLPGAGPGSYRYVDHRRHLDALVDELGVQCSPRTSSSRRCCRRGPCAG</sequence>
<accession>A0ABU2NCA7</accession>
<protein>
    <submittedName>
        <fullName evidence="2">Alpha/beta fold hydrolase</fullName>
    </submittedName>
</protein>
<organism evidence="2 3">
    <name type="scientific">Pseudonocardia charpentierae</name>
    <dbReference type="NCBI Taxonomy" id="3075545"/>
    <lineage>
        <taxon>Bacteria</taxon>
        <taxon>Bacillati</taxon>
        <taxon>Actinomycetota</taxon>
        <taxon>Actinomycetes</taxon>
        <taxon>Pseudonocardiales</taxon>
        <taxon>Pseudonocardiaceae</taxon>
        <taxon>Pseudonocardia</taxon>
    </lineage>
</organism>
<dbReference type="InterPro" id="IPR029058">
    <property type="entry name" value="AB_hydrolase_fold"/>
</dbReference>
<dbReference type="Proteomes" id="UP001183202">
    <property type="component" value="Unassembled WGS sequence"/>
</dbReference>
<dbReference type="InterPro" id="IPR000073">
    <property type="entry name" value="AB_hydrolase_1"/>
</dbReference>
<comment type="caution">
    <text evidence="2">The sequence shown here is derived from an EMBL/GenBank/DDBJ whole genome shotgun (WGS) entry which is preliminary data.</text>
</comment>
<dbReference type="Pfam" id="PF00561">
    <property type="entry name" value="Abhydrolase_1"/>
    <property type="match status" value="1"/>
</dbReference>
<name>A0ABU2NCA7_9PSEU</name>
<dbReference type="SUPFAM" id="SSF53474">
    <property type="entry name" value="alpha/beta-Hydrolases"/>
    <property type="match status" value="1"/>
</dbReference>
<dbReference type="PANTHER" id="PTHR43798:SF24">
    <property type="entry name" value="CIS-3-ALKYL-4-ALKYLOXETAN-2-ONE DECARBOXYLASE"/>
    <property type="match status" value="1"/>
</dbReference>
<feature type="domain" description="AB hydrolase-1" evidence="1">
    <location>
        <begin position="24"/>
        <end position="92"/>
    </location>
</feature>
<dbReference type="GO" id="GO:0016787">
    <property type="term" value="F:hydrolase activity"/>
    <property type="evidence" value="ECO:0007669"/>
    <property type="project" value="UniProtKB-KW"/>
</dbReference>
<dbReference type="Gene3D" id="3.40.50.1820">
    <property type="entry name" value="alpha/beta hydrolase"/>
    <property type="match status" value="1"/>
</dbReference>
<dbReference type="InterPro" id="IPR050266">
    <property type="entry name" value="AB_hydrolase_sf"/>
</dbReference>
<reference evidence="3" key="1">
    <citation type="submission" date="2023-07" db="EMBL/GenBank/DDBJ databases">
        <title>30 novel species of actinomycetes from the DSMZ collection.</title>
        <authorList>
            <person name="Nouioui I."/>
        </authorList>
    </citation>
    <scope>NUCLEOTIDE SEQUENCE [LARGE SCALE GENOMIC DNA]</scope>
    <source>
        <strain evidence="3">DSM 45834</strain>
    </source>
</reference>
<gene>
    <name evidence="2" type="ORF">RM445_12070</name>
</gene>
<evidence type="ECO:0000259" key="1">
    <source>
        <dbReference type="Pfam" id="PF00561"/>
    </source>
</evidence>
<keyword evidence="2" id="KW-0378">Hydrolase</keyword>
<evidence type="ECO:0000313" key="3">
    <source>
        <dbReference type="Proteomes" id="UP001183202"/>
    </source>
</evidence>
<dbReference type="PANTHER" id="PTHR43798">
    <property type="entry name" value="MONOACYLGLYCEROL LIPASE"/>
    <property type="match status" value="1"/>
</dbReference>
<evidence type="ECO:0000313" key="2">
    <source>
        <dbReference type="EMBL" id="MDT0350259.1"/>
    </source>
</evidence>
<keyword evidence="3" id="KW-1185">Reference proteome</keyword>